<name>A0A244CRG0_PSEDV</name>
<dbReference type="InterPro" id="IPR036513">
    <property type="entry name" value="STAS_dom_sf"/>
</dbReference>
<dbReference type="RefSeq" id="WP_086743493.1">
    <property type="nucleotide sequence ID" value="NZ_MWPV01000002.1"/>
</dbReference>
<keyword evidence="2" id="KW-1185">Reference proteome</keyword>
<organism evidence="1 2">
    <name type="scientific">Pseudoalteromonas ulvae</name>
    <dbReference type="NCBI Taxonomy" id="107327"/>
    <lineage>
        <taxon>Bacteria</taxon>
        <taxon>Pseudomonadati</taxon>
        <taxon>Pseudomonadota</taxon>
        <taxon>Gammaproteobacteria</taxon>
        <taxon>Alteromonadales</taxon>
        <taxon>Pseudoalteromonadaceae</taxon>
        <taxon>Pseudoalteromonas</taxon>
    </lineage>
</organism>
<dbReference type="AlphaFoldDB" id="A0A244CRG0"/>
<dbReference type="SUPFAM" id="SSF52091">
    <property type="entry name" value="SpoIIaa-like"/>
    <property type="match status" value="1"/>
</dbReference>
<dbReference type="Proteomes" id="UP000194841">
    <property type="component" value="Unassembled WGS sequence"/>
</dbReference>
<gene>
    <name evidence="1" type="ORF">B1199_07475</name>
</gene>
<dbReference type="OrthoDB" id="9954832at2"/>
<proteinExistence type="predicted"/>
<reference evidence="1 2" key="1">
    <citation type="submission" date="2017-02" db="EMBL/GenBank/DDBJ databases">
        <title>Pseudoalteromonas ulvae TC14 Genome.</title>
        <authorList>
            <person name="Molmeret M."/>
        </authorList>
    </citation>
    <scope>NUCLEOTIDE SEQUENCE [LARGE SCALE GENOMIC DNA]</scope>
    <source>
        <strain evidence="1">TC14</strain>
    </source>
</reference>
<comment type="caution">
    <text evidence="1">The sequence shown here is derived from an EMBL/GenBank/DDBJ whole genome shotgun (WGS) entry which is preliminary data.</text>
</comment>
<sequence length="112" mass="13278">MEIVDLNFQFDKNNNRIVFNAECRLSSISQQKAVHSLLQYLSREHVSMFTLDMSVIEILDLSAELFIYQIVKLLKKNKDKCLIIRTNDQSYQQRKLIKNILKIDQNIQLEFV</sequence>
<protein>
    <recommendedName>
        <fullName evidence="3">STAS domain-containing protein</fullName>
    </recommendedName>
</protein>
<dbReference type="EMBL" id="MWPV01000002">
    <property type="protein sequence ID" value="OUL58185.1"/>
    <property type="molecule type" value="Genomic_DNA"/>
</dbReference>
<accession>A0A244CRG0</accession>
<evidence type="ECO:0000313" key="2">
    <source>
        <dbReference type="Proteomes" id="UP000194841"/>
    </source>
</evidence>
<evidence type="ECO:0008006" key="3">
    <source>
        <dbReference type="Google" id="ProtNLM"/>
    </source>
</evidence>
<evidence type="ECO:0000313" key="1">
    <source>
        <dbReference type="EMBL" id="OUL58185.1"/>
    </source>
</evidence>